<evidence type="ECO:0000313" key="1">
    <source>
        <dbReference type="EMBL" id="KIC68701.1"/>
    </source>
</evidence>
<protein>
    <submittedName>
        <fullName evidence="1">Uncharacterized protein</fullName>
    </submittedName>
</protein>
<sequence length="201" mass="21929">MNKTQTASRRIQPPINQFSDQVRSEFHAVTDMVLPPRVCANCWLNISVLLAKSLPPSLVLNSEHVCSHRLRPDMALYHASLRMPMDSFWGTPDPWGNPEGAEGEMNLPGQRPTRGQGPYLLALGEIIRSLVERRDGECYTVEEADEAGDSEAGREAYDRLVQLDEEVMTACSNVLGALGLSKGASSTAIAALKPALTALAR</sequence>
<dbReference type="EMBL" id="JWTB01000008">
    <property type="protein sequence ID" value="KIC68701.1"/>
    <property type="molecule type" value="Genomic_DNA"/>
</dbReference>
<dbReference type="Proteomes" id="UP000031196">
    <property type="component" value="Unassembled WGS sequence"/>
</dbReference>
<proteinExistence type="predicted"/>
<comment type="caution">
    <text evidence="1">The sequence shown here is derived from an EMBL/GenBank/DDBJ whole genome shotgun (WGS) entry which is preliminary data.</text>
</comment>
<accession>A0A0B4DPS9</accession>
<reference evidence="1 2" key="1">
    <citation type="submission" date="2014-12" db="EMBL/GenBank/DDBJ databases">
        <title>Genome sequencing of Arthrobacter phenanthrenivorans SWC37.</title>
        <authorList>
            <person name="Tan P.W."/>
            <person name="Chan K.-G."/>
        </authorList>
    </citation>
    <scope>NUCLEOTIDE SEQUENCE [LARGE SCALE GENOMIC DNA]</scope>
    <source>
        <strain evidence="1 2">SWC37</strain>
    </source>
</reference>
<evidence type="ECO:0000313" key="2">
    <source>
        <dbReference type="Proteomes" id="UP000031196"/>
    </source>
</evidence>
<organism evidence="1 2">
    <name type="scientific">Pseudarthrobacter phenanthrenivorans</name>
    <name type="common">Arthrobacter phenanthrenivorans</name>
    <dbReference type="NCBI Taxonomy" id="361575"/>
    <lineage>
        <taxon>Bacteria</taxon>
        <taxon>Bacillati</taxon>
        <taxon>Actinomycetota</taxon>
        <taxon>Actinomycetes</taxon>
        <taxon>Micrococcales</taxon>
        <taxon>Micrococcaceae</taxon>
        <taxon>Pseudarthrobacter</taxon>
    </lineage>
</organism>
<gene>
    <name evidence="1" type="ORF">RM50_04370</name>
</gene>
<name>A0A0B4DPS9_PSEPS</name>
<dbReference type="AlphaFoldDB" id="A0A0B4DPS9"/>